<protein>
    <submittedName>
        <fullName evidence="2">Uncharacterized protein</fullName>
    </submittedName>
</protein>
<dbReference type="AlphaFoldDB" id="A0AAN8XAG9"/>
<dbReference type="EMBL" id="JAXCGZ010006650">
    <property type="protein sequence ID" value="KAK7079622.1"/>
    <property type="molecule type" value="Genomic_DNA"/>
</dbReference>
<reference evidence="2 3" key="1">
    <citation type="submission" date="2023-11" db="EMBL/GenBank/DDBJ databases">
        <title>Halocaridina rubra genome assembly.</title>
        <authorList>
            <person name="Smith C."/>
        </authorList>
    </citation>
    <scope>NUCLEOTIDE SEQUENCE [LARGE SCALE GENOMIC DNA]</scope>
    <source>
        <strain evidence="2">EP-1</strain>
        <tissue evidence="2">Whole</tissue>
    </source>
</reference>
<keyword evidence="3" id="KW-1185">Reference proteome</keyword>
<gene>
    <name evidence="2" type="ORF">SK128_021762</name>
</gene>
<evidence type="ECO:0000313" key="3">
    <source>
        <dbReference type="Proteomes" id="UP001381693"/>
    </source>
</evidence>
<feature type="compositionally biased region" description="Basic residues" evidence="1">
    <location>
        <begin position="1"/>
        <end position="12"/>
    </location>
</feature>
<evidence type="ECO:0000256" key="1">
    <source>
        <dbReference type="SAM" id="MobiDB-lite"/>
    </source>
</evidence>
<feature type="compositionally biased region" description="Polar residues" evidence="1">
    <location>
        <begin position="19"/>
        <end position="33"/>
    </location>
</feature>
<feature type="region of interest" description="Disordered" evidence="1">
    <location>
        <begin position="1"/>
        <end position="33"/>
    </location>
</feature>
<sequence length="99" mass="11609">MKKRKVVLNRTKKKDETSRYSSRNMKASGSQGMEINKKICKGDKIQGTRNRVKKRKFFHYEYRIEREILDMKFNGESCTVTASLLSMTPTNMISVRIVK</sequence>
<name>A0AAN8XAG9_HALRR</name>
<evidence type="ECO:0000313" key="2">
    <source>
        <dbReference type="EMBL" id="KAK7079622.1"/>
    </source>
</evidence>
<proteinExistence type="predicted"/>
<dbReference type="Proteomes" id="UP001381693">
    <property type="component" value="Unassembled WGS sequence"/>
</dbReference>
<accession>A0AAN8XAG9</accession>
<comment type="caution">
    <text evidence="2">The sequence shown here is derived from an EMBL/GenBank/DDBJ whole genome shotgun (WGS) entry which is preliminary data.</text>
</comment>
<organism evidence="2 3">
    <name type="scientific">Halocaridina rubra</name>
    <name type="common">Hawaiian red shrimp</name>
    <dbReference type="NCBI Taxonomy" id="373956"/>
    <lineage>
        <taxon>Eukaryota</taxon>
        <taxon>Metazoa</taxon>
        <taxon>Ecdysozoa</taxon>
        <taxon>Arthropoda</taxon>
        <taxon>Crustacea</taxon>
        <taxon>Multicrustacea</taxon>
        <taxon>Malacostraca</taxon>
        <taxon>Eumalacostraca</taxon>
        <taxon>Eucarida</taxon>
        <taxon>Decapoda</taxon>
        <taxon>Pleocyemata</taxon>
        <taxon>Caridea</taxon>
        <taxon>Atyoidea</taxon>
        <taxon>Atyidae</taxon>
        <taxon>Halocaridina</taxon>
    </lineage>
</organism>